<keyword evidence="3" id="KW-1185">Reference proteome</keyword>
<reference evidence="2 3" key="1">
    <citation type="journal article" date="2024" name="Int. J. Syst. Evol. Microbiol.">
        <title>Paenibacillus hexagrammi sp. nov., a novel bacterium isolated from the gut content of Hexagrammos agrammus.</title>
        <authorList>
            <person name="Jung H.K."/>
            <person name="Kim D.G."/>
            <person name="Zin H."/>
            <person name="Park J."/>
            <person name="Jung H."/>
            <person name="Kim Y.O."/>
            <person name="Kong H.J."/>
            <person name="Kim J.W."/>
            <person name="Kim Y.S."/>
        </authorList>
    </citation>
    <scope>NUCLEOTIDE SEQUENCE [LARGE SCALE GENOMIC DNA]</scope>
    <source>
        <strain evidence="2 3">YPD9-1</strain>
    </source>
</reference>
<proteinExistence type="predicted"/>
<name>A0ABY3SID1_9BACL</name>
<dbReference type="Proteomes" id="UP001649230">
    <property type="component" value="Chromosome"/>
</dbReference>
<evidence type="ECO:0000313" key="3">
    <source>
        <dbReference type="Proteomes" id="UP001649230"/>
    </source>
</evidence>
<dbReference type="EMBL" id="CP090978">
    <property type="protein sequence ID" value="UJF33802.1"/>
    <property type="molecule type" value="Genomic_DNA"/>
</dbReference>
<feature type="region of interest" description="Disordered" evidence="1">
    <location>
        <begin position="27"/>
        <end position="63"/>
    </location>
</feature>
<evidence type="ECO:0000313" key="2">
    <source>
        <dbReference type="EMBL" id="UJF33802.1"/>
    </source>
</evidence>
<sequence>MSEDKKTVEQDHKTEKVIEINDLEQELSNKEMQETKGGVTVNKGPRIPVSDYSKSRAARGRIG</sequence>
<dbReference type="RefSeq" id="WP_235120193.1">
    <property type="nucleotide sequence ID" value="NZ_CP090978.1"/>
</dbReference>
<gene>
    <name evidence="2" type="ORF">L0M14_00590</name>
</gene>
<accession>A0ABY3SID1</accession>
<organism evidence="2 3">
    <name type="scientific">Paenibacillus hexagrammi</name>
    <dbReference type="NCBI Taxonomy" id="2908839"/>
    <lineage>
        <taxon>Bacteria</taxon>
        <taxon>Bacillati</taxon>
        <taxon>Bacillota</taxon>
        <taxon>Bacilli</taxon>
        <taxon>Bacillales</taxon>
        <taxon>Paenibacillaceae</taxon>
        <taxon>Paenibacillus</taxon>
    </lineage>
</organism>
<protein>
    <submittedName>
        <fullName evidence="2">Uncharacterized protein</fullName>
    </submittedName>
</protein>
<evidence type="ECO:0000256" key="1">
    <source>
        <dbReference type="SAM" id="MobiDB-lite"/>
    </source>
</evidence>